<dbReference type="InterPro" id="IPR000073">
    <property type="entry name" value="AB_hydrolase_1"/>
</dbReference>
<organism evidence="2">
    <name type="scientific">marine metagenome</name>
    <dbReference type="NCBI Taxonomy" id="408172"/>
    <lineage>
        <taxon>unclassified sequences</taxon>
        <taxon>metagenomes</taxon>
        <taxon>ecological metagenomes</taxon>
    </lineage>
</organism>
<feature type="non-terminal residue" evidence="2">
    <location>
        <position position="55"/>
    </location>
</feature>
<dbReference type="Pfam" id="PF00561">
    <property type="entry name" value="Abhydrolase_1"/>
    <property type="match status" value="1"/>
</dbReference>
<dbReference type="EMBL" id="UINC01190202">
    <property type="protein sequence ID" value="SVE04238.1"/>
    <property type="molecule type" value="Genomic_DNA"/>
</dbReference>
<name>A0A383AAX6_9ZZZZ</name>
<dbReference type="Gene3D" id="3.40.50.1820">
    <property type="entry name" value="alpha/beta hydrolase"/>
    <property type="match status" value="1"/>
</dbReference>
<dbReference type="InterPro" id="IPR029058">
    <property type="entry name" value="AB_hydrolase_fold"/>
</dbReference>
<reference evidence="2" key="1">
    <citation type="submission" date="2018-05" db="EMBL/GenBank/DDBJ databases">
        <authorList>
            <person name="Lanie J.A."/>
            <person name="Ng W.-L."/>
            <person name="Kazmierczak K.M."/>
            <person name="Andrzejewski T.M."/>
            <person name="Davidsen T.M."/>
            <person name="Wayne K.J."/>
            <person name="Tettelin H."/>
            <person name="Glass J.I."/>
            <person name="Rusch D."/>
            <person name="Podicherti R."/>
            <person name="Tsui H.-C.T."/>
            <person name="Winkler M.E."/>
        </authorList>
    </citation>
    <scope>NUCLEOTIDE SEQUENCE</scope>
</reference>
<gene>
    <name evidence="2" type="ORF">METZ01_LOCUS457092</name>
</gene>
<protein>
    <recommendedName>
        <fullName evidence="1">AB hydrolase-1 domain-containing protein</fullName>
    </recommendedName>
</protein>
<dbReference type="AlphaFoldDB" id="A0A383AAX6"/>
<feature type="non-terminal residue" evidence="2">
    <location>
        <position position="1"/>
    </location>
</feature>
<evidence type="ECO:0000313" key="2">
    <source>
        <dbReference type="EMBL" id="SVE04238.1"/>
    </source>
</evidence>
<proteinExistence type="predicted"/>
<feature type="domain" description="AB hydrolase-1" evidence="1">
    <location>
        <begin position="1"/>
        <end position="53"/>
    </location>
</feature>
<evidence type="ECO:0000259" key="1">
    <source>
        <dbReference type="Pfam" id="PF00561"/>
    </source>
</evidence>
<dbReference type="SUPFAM" id="SSF53474">
    <property type="entry name" value="alpha/beta-Hydrolases"/>
    <property type="match status" value="1"/>
</dbReference>
<accession>A0A383AAX6</accession>
<sequence length="55" mass="5889">VLTLHGFTGSTATMWALVRPLTETRRVAVVDLPGHGLSTITNDAHAFGFEHTVDA</sequence>